<evidence type="ECO:0000313" key="2">
    <source>
        <dbReference type="EMBL" id="VDM98644.1"/>
    </source>
</evidence>
<evidence type="ECO:0000313" key="3">
    <source>
        <dbReference type="Proteomes" id="UP000271087"/>
    </source>
</evidence>
<sequence length="181" mass="19600">MTPKQLMMFYGPQSPLNDSKSLEFFLSLSEDDMHRFLFNDIRKLANKHSSLKIRQKRQVTVLNPTAFGANTGRATAGRLTVLSPSAFGFSALVASALTLTALSPSAITLSLLSASTLGATLLSPSALGVVLLGPSALTVSILSPTQVVCQRLIFRLLFAMLYSFHRAMAEGRSIRPVKVTW</sequence>
<keyword evidence="1" id="KW-1133">Transmembrane helix</keyword>
<feature type="transmembrane region" description="Helical" evidence="1">
    <location>
        <begin position="109"/>
        <end position="132"/>
    </location>
</feature>
<evidence type="ECO:0000313" key="4">
    <source>
        <dbReference type="WBParaSite" id="nOo.2.0.1.t12320-RA"/>
    </source>
</evidence>
<dbReference type="EMBL" id="UYRW01010301">
    <property type="protein sequence ID" value="VDM98644.1"/>
    <property type="molecule type" value="Genomic_DNA"/>
</dbReference>
<dbReference type="STRING" id="42157.A0A182EVX6"/>
<dbReference type="OrthoDB" id="5917548at2759"/>
<protein>
    <submittedName>
        <fullName evidence="2 4">Uncharacterized protein</fullName>
    </submittedName>
</protein>
<gene>
    <name evidence="2" type="ORF">NOO_LOCUS12320</name>
</gene>
<accession>A0A182EVX6</accession>
<dbReference type="PANTHER" id="PTHR21523:SF38">
    <property type="entry name" value="MLT-TEN (MLT-10) RELATED"/>
    <property type="match status" value="1"/>
</dbReference>
<feature type="transmembrane region" description="Helical" evidence="1">
    <location>
        <begin position="152"/>
        <end position="169"/>
    </location>
</feature>
<evidence type="ECO:0000256" key="1">
    <source>
        <dbReference type="SAM" id="Phobius"/>
    </source>
</evidence>
<feature type="transmembrane region" description="Helical" evidence="1">
    <location>
        <begin position="81"/>
        <end position="102"/>
    </location>
</feature>
<dbReference type="WBParaSite" id="nOo.2.0.1.t12320-RA">
    <property type="protein sequence ID" value="nOo.2.0.1.t12320-RA"/>
    <property type="gene ID" value="nOo.2.0.1.g12320"/>
</dbReference>
<proteinExistence type="predicted"/>
<dbReference type="AlphaFoldDB" id="A0A182EVX6"/>
<reference evidence="2 3" key="2">
    <citation type="submission" date="2018-08" db="EMBL/GenBank/DDBJ databases">
        <authorList>
            <person name="Laetsch R D."/>
            <person name="Stevens L."/>
            <person name="Kumar S."/>
            <person name="Blaxter L. M."/>
        </authorList>
    </citation>
    <scope>NUCLEOTIDE SEQUENCE [LARGE SCALE GENOMIC DNA]</scope>
</reference>
<dbReference type="InterPro" id="IPR006954">
    <property type="entry name" value="Mlt-10-like"/>
</dbReference>
<dbReference type="Pfam" id="PF04870">
    <property type="entry name" value="Moulting_cycle"/>
    <property type="match status" value="1"/>
</dbReference>
<dbReference type="PANTHER" id="PTHR21523">
    <property type="match status" value="1"/>
</dbReference>
<organism evidence="4">
    <name type="scientific">Onchocerca ochengi</name>
    <name type="common">Filarial nematode worm</name>
    <dbReference type="NCBI Taxonomy" id="42157"/>
    <lineage>
        <taxon>Eukaryota</taxon>
        <taxon>Metazoa</taxon>
        <taxon>Ecdysozoa</taxon>
        <taxon>Nematoda</taxon>
        <taxon>Chromadorea</taxon>
        <taxon>Rhabditida</taxon>
        <taxon>Spirurina</taxon>
        <taxon>Spiruromorpha</taxon>
        <taxon>Filarioidea</taxon>
        <taxon>Onchocercidae</taxon>
        <taxon>Onchocerca</taxon>
    </lineage>
</organism>
<keyword evidence="1" id="KW-0812">Transmembrane</keyword>
<dbReference type="Proteomes" id="UP000271087">
    <property type="component" value="Unassembled WGS sequence"/>
</dbReference>
<keyword evidence="3" id="KW-1185">Reference proteome</keyword>
<name>A0A182EVX6_ONCOC</name>
<reference evidence="4" key="1">
    <citation type="submission" date="2016-06" db="UniProtKB">
        <authorList>
            <consortium name="WormBaseParasite"/>
        </authorList>
    </citation>
    <scope>IDENTIFICATION</scope>
</reference>
<keyword evidence="1" id="KW-0472">Membrane</keyword>